<name>A0A2Z4J9F3_9ACTN</name>
<gene>
    <name evidence="1" type="ORF">DN051_37615</name>
</gene>
<dbReference type="EMBL" id="CP030073">
    <property type="protein sequence ID" value="AWW41666.1"/>
    <property type="molecule type" value="Genomic_DNA"/>
</dbReference>
<accession>A0A2Z4J9F3</accession>
<evidence type="ECO:0000313" key="1">
    <source>
        <dbReference type="EMBL" id="AWW41666.1"/>
    </source>
</evidence>
<proteinExistence type="predicted"/>
<sequence length="67" mass="6874">MGAAGDGQTSREFSSGVHVGDVCSGTIAEVTRSQGLAVILDGFSACPLGTCGRRTMSDGQYDSWGCR</sequence>
<organism evidence="1 2">
    <name type="scientific">Streptomyces cadmiisoli</name>
    <dbReference type="NCBI Taxonomy" id="2184053"/>
    <lineage>
        <taxon>Bacteria</taxon>
        <taxon>Bacillati</taxon>
        <taxon>Actinomycetota</taxon>
        <taxon>Actinomycetes</taxon>
        <taxon>Kitasatosporales</taxon>
        <taxon>Streptomycetaceae</taxon>
        <taxon>Streptomyces</taxon>
        <taxon>Streptomyces aurantiacus group</taxon>
    </lineage>
</organism>
<keyword evidence="2" id="KW-1185">Reference proteome</keyword>
<reference evidence="1 2" key="1">
    <citation type="journal article" date="2019" name="Int. J. Syst. Evol. Microbiol.">
        <title>Streptomyces cadmiisoli sp. nov., a novel actinomycete isolated from cadmium-contaminated soil.</title>
        <authorList>
            <person name="Li K."/>
            <person name="Tang X."/>
            <person name="Zhao J."/>
            <person name="Guo Y."/>
            <person name="Tang Y."/>
            <person name="Gao J."/>
        </authorList>
    </citation>
    <scope>NUCLEOTIDE SEQUENCE [LARGE SCALE GENOMIC DNA]</scope>
    <source>
        <strain evidence="1 2">ZFG47</strain>
    </source>
</reference>
<protein>
    <submittedName>
        <fullName evidence="1">Uncharacterized protein</fullName>
    </submittedName>
</protein>
<dbReference type="Proteomes" id="UP000249616">
    <property type="component" value="Chromosome"/>
</dbReference>
<dbReference type="AlphaFoldDB" id="A0A2Z4J9F3"/>
<dbReference type="KEGG" id="scad:DN051_37615"/>
<evidence type="ECO:0000313" key="2">
    <source>
        <dbReference type="Proteomes" id="UP000249616"/>
    </source>
</evidence>